<dbReference type="Pfam" id="PF01261">
    <property type="entry name" value="AP_endonuc_2"/>
    <property type="match status" value="1"/>
</dbReference>
<dbReference type="SUPFAM" id="SSF51658">
    <property type="entry name" value="Xylose isomerase-like"/>
    <property type="match status" value="1"/>
</dbReference>
<sequence>MGYKLAIASMSLGRAWVHQIPQKFAAAAAAGIQGIEIFYEDLVYHASALPGGLNDENLLEAAHQFRSICDSLSLTIMGIGPFNGYEGILDPTVRAKKLVELQLWFQIAKIVGTDIIQVPCTLMTEGVTGEQAHLVQDFREIAELGLKQEPVIRFAYENLCFGTFNDTWEKAYSLVAAVDYPNFGMCLDTFNITGREWADPASPTGCVPNADAVFAASLQKMVQTIDPKKVFYVQIVDAERLAKPLDETHEFHVDGQKPRMSWSRNCRLFMCEEERGGYLPVVDCLKAICDGIGYEGWISIELFNRTLVDAGEHVPLQHAERGVKSWAKLVPIMGWENRLEEQRTSTSTARPAVAPVERKEVENLARL</sequence>
<accession>A0A3D8QQG3</accession>
<dbReference type="PANTHER" id="PTHR12110">
    <property type="entry name" value="HYDROXYPYRUVATE ISOMERASE"/>
    <property type="match status" value="1"/>
</dbReference>
<proteinExistence type="predicted"/>
<dbReference type="Proteomes" id="UP000256328">
    <property type="component" value="Unassembled WGS sequence"/>
</dbReference>
<reference evidence="2 3" key="1">
    <citation type="journal article" date="2018" name="IMA Fungus">
        <title>IMA Genome-F 9: Draft genome sequence of Annulohypoxylon stygium, Aspergillus mulundensis, Berkeleyomyces basicola (syn. Thielaviopsis basicola), Ceratocystis smalleyi, two Cercospora beticola strains, Coleophoma cylindrospora, Fusarium fracticaudum, Phialophora cf. hyalina, and Morchella septimelata.</title>
        <authorList>
            <person name="Wingfield B.D."/>
            <person name="Bills G.F."/>
            <person name="Dong Y."/>
            <person name="Huang W."/>
            <person name="Nel W.J."/>
            <person name="Swalarsk-Parry B.S."/>
            <person name="Vaghefi N."/>
            <person name="Wilken P.M."/>
            <person name="An Z."/>
            <person name="de Beer Z.W."/>
            <person name="De Vos L."/>
            <person name="Chen L."/>
            <person name="Duong T.A."/>
            <person name="Gao Y."/>
            <person name="Hammerbacher A."/>
            <person name="Kikkert J.R."/>
            <person name="Li Y."/>
            <person name="Li H."/>
            <person name="Li K."/>
            <person name="Li Q."/>
            <person name="Liu X."/>
            <person name="Ma X."/>
            <person name="Naidoo K."/>
            <person name="Pethybridge S.J."/>
            <person name="Sun J."/>
            <person name="Steenkamp E.T."/>
            <person name="van der Nest M.A."/>
            <person name="van Wyk S."/>
            <person name="Wingfield M.J."/>
            <person name="Xiong C."/>
            <person name="Yue Q."/>
            <person name="Zhang X."/>
        </authorList>
    </citation>
    <scope>NUCLEOTIDE SEQUENCE [LARGE SCALE GENOMIC DNA]</scope>
    <source>
        <strain evidence="2 3">BP5796</strain>
    </source>
</reference>
<gene>
    <name evidence="2" type="ORF">BP5796_10551</name>
</gene>
<keyword evidence="3" id="KW-1185">Reference proteome</keyword>
<evidence type="ECO:0000313" key="2">
    <source>
        <dbReference type="EMBL" id="RDW64049.1"/>
    </source>
</evidence>
<dbReference type="EMBL" id="PDLN01000016">
    <property type="protein sequence ID" value="RDW64049.1"/>
    <property type="molecule type" value="Genomic_DNA"/>
</dbReference>
<evidence type="ECO:0000259" key="1">
    <source>
        <dbReference type="Pfam" id="PF01261"/>
    </source>
</evidence>
<dbReference type="InterPro" id="IPR050312">
    <property type="entry name" value="IolE/XylAMocC-like"/>
</dbReference>
<dbReference type="AlphaFoldDB" id="A0A3D8QQG3"/>
<feature type="domain" description="Xylose isomerase-like TIM barrel" evidence="1">
    <location>
        <begin position="24"/>
        <end position="314"/>
    </location>
</feature>
<evidence type="ECO:0000313" key="3">
    <source>
        <dbReference type="Proteomes" id="UP000256328"/>
    </source>
</evidence>
<dbReference type="InterPro" id="IPR013022">
    <property type="entry name" value="Xyl_isomerase-like_TIM-brl"/>
</dbReference>
<protein>
    <submittedName>
        <fullName evidence="2">Putative 3-dehydroshikimate dehydratase QA-4</fullName>
    </submittedName>
</protein>
<dbReference type="OrthoDB" id="5360893at2759"/>
<comment type="caution">
    <text evidence="2">The sequence shown here is derived from an EMBL/GenBank/DDBJ whole genome shotgun (WGS) entry which is preliminary data.</text>
</comment>
<dbReference type="PANTHER" id="PTHR12110:SF57">
    <property type="entry name" value="DIOXYGENASE, PUTATIVE-RELATED"/>
    <property type="match status" value="1"/>
</dbReference>
<name>A0A3D8QQG3_9HELO</name>
<organism evidence="2 3">
    <name type="scientific">Coleophoma crateriformis</name>
    <dbReference type="NCBI Taxonomy" id="565419"/>
    <lineage>
        <taxon>Eukaryota</taxon>
        <taxon>Fungi</taxon>
        <taxon>Dikarya</taxon>
        <taxon>Ascomycota</taxon>
        <taxon>Pezizomycotina</taxon>
        <taxon>Leotiomycetes</taxon>
        <taxon>Helotiales</taxon>
        <taxon>Dermateaceae</taxon>
        <taxon>Coleophoma</taxon>
    </lineage>
</organism>
<dbReference type="Gene3D" id="3.20.20.150">
    <property type="entry name" value="Divalent-metal-dependent TIM barrel enzymes"/>
    <property type="match status" value="1"/>
</dbReference>
<dbReference type="InterPro" id="IPR036237">
    <property type="entry name" value="Xyl_isomerase-like_sf"/>
</dbReference>